<feature type="region of interest" description="Disordered" evidence="2">
    <location>
        <begin position="251"/>
        <end position="281"/>
    </location>
</feature>
<keyword evidence="1" id="KW-0862">Zinc</keyword>
<dbReference type="Gene3D" id="3.30.160.60">
    <property type="entry name" value="Classic Zinc Finger"/>
    <property type="match status" value="1"/>
</dbReference>
<dbReference type="Pfam" id="PF13912">
    <property type="entry name" value="zf-C2H2_6"/>
    <property type="match status" value="1"/>
</dbReference>
<dbReference type="Proteomes" id="UP000694005">
    <property type="component" value="Chromosome A09"/>
</dbReference>
<feature type="region of interest" description="Disordered" evidence="2">
    <location>
        <begin position="1"/>
        <end position="60"/>
    </location>
</feature>
<keyword evidence="1" id="KW-0863">Zinc-finger</keyword>
<evidence type="ECO:0000256" key="1">
    <source>
        <dbReference type="PROSITE-ProRule" id="PRU00042"/>
    </source>
</evidence>
<dbReference type="InterPro" id="IPR036236">
    <property type="entry name" value="Znf_C2H2_sf"/>
</dbReference>
<dbReference type="SUPFAM" id="SSF57667">
    <property type="entry name" value="beta-beta-alpha zinc fingers"/>
    <property type="match status" value="1"/>
</dbReference>
<dbReference type="GO" id="GO:0003700">
    <property type="term" value="F:DNA-binding transcription factor activity"/>
    <property type="evidence" value="ECO:0007669"/>
    <property type="project" value="InterPro"/>
</dbReference>
<sequence length="281" mass="31898">MENQVMSSGSSSVVQPEKCNDINVAVEESREKATENNNSGLGSDPQEVMSERRIENPSRGYSAVRTENGIMQHYTSETNKIFTCRFCNKRFSASQSLGGHMNAHKRELQWERKRKEMEQMEQEFHFQWMLSQYSQGDLSNDNNLGNISEPFKRICTGLYPSFNSGLMDMNMTVVPRMAPTGFFSGNTFTNGFFSGGLEPMPSYNNYPPMLPRNVPPFPPHRTTNLPSYWYPQENVLNEEDVILKLGNDNIVEIDDDDDDDDDAVDQPEEGTSKSWGADLSL</sequence>
<gene>
    <name evidence="4" type="ORF">BRAPAZ1V2_A09P05490.2</name>
</gene>
<keyword evidence="1" id="KW-0479">Metal-binding</keyword>
<dbReference type="PROSITE" id="PS00028">
    <property type="entry name" value="ZINC_FINGER_C2H2_1"/>
    <property type="match status" value="1"/>
</dbReference>
<dbReference type="GO" id="GO:0008270">
    <property type="term" value="F:zinc ion binding"/>
    <property type="evidence" value="ECO:0007669"/>
    <property type="project" value="UniProtKB-KW"/>
</dbReference>
<proteinExistence type="predicted"/>
<feature type="compositionally biased region" description="Low complexity" evidence="2">
    <location>
        <begin position="1"/>
        <end position="14"/>
    </location>
</feature>
<feature type="domain" description="C2H2-type" evidence="3">
    <location>
        <begin position="82"/>
        <end position="109"/>
    </location>
</feature>
<dbReference type="PANTHER" id="PTHR45730">
    <property type="entry name" value="ZINC FINGER PROTEIN JAGGED"/>
    <property type="match status" value="1"/>
</dbReference>
<dbReference type="InterPro" id="IPR045320">
    <property type="entry name" value="JAGGED/SL1-like"/>
</dbReference>
<protein>
    <recommendedName>
        <fullName evidence="3">C2H2-type domain-containing protein</fullName>
    </recommendedName>
</protein>
<feature type="compositionally biased region" description="Acidic residues" evidence="2">
    <location>
        <begin position="251"/>
        <end position="268"/>
    </location>
</feature>
<evidence type="ECO:0000259" key="3">
    <source>
        <dbReference type="PROSITE" id="PS50157"/>
    </source>
</evidence>
<organism evidence="4 5">
    <name type="scientific">Brassica campestris</name>
    <name type="common">Field mustard</name>
    <dbReference type="NCBI Taxonomy" id="3711"/>
    <lineage>
        <taxon>Eukaryota</taxon>
        <taxon>Viridiplantae</taxon>
        <taxon>Streptophyta</taxon>
        <taxon>Embryophyta</taxon>
        <taxon>Tracheophyta</taxon>
        <taxon>Spermatophyta</taxon>
        <taxon>Magnoliopsida</taxon>
        <taxon>eudicotyledons</taxon>
        <taxon>Gunneridae</taxon>
        <taxon>Pentapetalae</taxon>
        <taxon>rosids</taxon>
        <taxon>malvids</taxon>
        <taxon>Brassicales</taxon>
        <taxon>Brassicaceae</taxon>
        <taxon>Brassiceae</taxon>
        <taxon>Brassica</taxon>
    </lineage>
</organism>
<name>A0A8D9CRL8_BRACM</name>
<dbReference type="EMBL" id="LS974625">
    <property type="protein sequence ID" value="CAG7860082.1"/>
    <property type="molecule type" value="Genomic_DNA"/>
</dbReference>
<dbReference type="PROSITE" id="PS50157">
    <property type="entry name" value="ZINC_FINGER_C2H2_2"/>
    <property type="match status" value="1"/>
</dbReference>
<dbReference type="InterPro" id="IPR013087">
    <property type="entry name" value="Znf_C2H2_type"/>
</dbReference>
<dbReference type="AlphaFoldDB" id="A0A8D9CRL8"/>
<evidence type="ECO:0000313" key="4">
    <source>
        <dbReference type="EMBL" id="CAG7860082.1"/>
    </source>
</evidence>
<evidence type="ECO:0000256" key="2">
    <source>
        <dbReference type="SAM" id="MobiDB-lite"/>
    </source>
</evidence>
<dbReference type="PANTHER" id="PTHR45730:SF79">
    <property type="entry name" value="C2H2-TYPE DOMAIN-CONTAINING PROTEIN"/>
    <property type="match status" value="1"/>
</dbReference>
<evidence type="ECO:0000313" key="5">
    <source>
        <dbReference type="Proteomes" id="UP000694005"/>
    </source>
</evidence>
<accession>A0A8D9CRL8</accession>
<dbReference type="Gramene" id="A09p05490.2_BraZ1">
    <property type="protein sequence ID" value="A09p05490.2_BraZ1.CDS.1"/>
    <property type="gene ID" value="A09g05490.2_BraZ1"/>
</dbReference>
<reference evidence="4 5" key="1">
    <citation type="submission" date="2021-07" db="EMBL/GenBank/DDBJ databases">
        <authorList>
            <consortium name="Genoscope - CEA"/>
            <person name="William W."/>
        </authorList>
    </citation>
    <scope>NUCLEOTIDE SEQUENCE [LARGE SCALE GENOMIC DNA]</scope>
</reference>